<gene>
    <name evidence="2" type="ORF">SAMN03084138_04643</name>
</gene>
<name>A0A1I5XDV6_9GAMM</name>
<proteinExistence type="predicted"/>
<protein>
    <submittedName>
        <fullName evidence="2">Uncharacterized membrane protein</fullName>
    </submittedName>
</protein>
<feature type="transmembrane region" description="Helical" evidence="1">
    <location>
        <begin position="20"/>
        <end position="42"/>
    </location>
</feature>
<sequence>MSDTMVENVPSTEGTAKIVYVLYLVGILFGLTTLIGVVMAYVNRGDAPEWLKTHYQYQIRTFWIGALYLIIGAITSLVLVGYLILLFWLVWTVVRMVKGMKQLDAKKAVENPTGWLF</sequence>
<dbReference type="EMBL" id="FOWR01000061">
    <property type="protein sequence ID" value="SFQ29837.1"/>
    <property type="molecule type" value="Genomic_DNA"/>
</dbReference>
<feature type="transmembrane region" description="Helical" evidence="1">
    <location>
        <begin position="62"/>
        <end position="91"/>
    </location>
</feature>
<dbReference type="GeneID" id="35869706"/>
<dbReference type="RefSeq" id="WP_074928809.1">
    <property type="nucleotide sequence ID" value="NZ_FOWR01000061.1"/>
</dbReference>
<keyword evidence="1" id="KW-1133">Transmembrane helix</keyword>
<organism evidence="2 3">
    <name type="scientific">Enterovibrio norvegicus DSM 15893</name>
    <dbReference type="NCBI Taxonomy" id="1121869"/>
    <lineage>
        <taxon>Bacteria</taxon>
        <taxon>Pseudomonadati</taxon>
        <taxon>Pseudomonadota</taxon>
        <taxon>Gammaproteobacteria</taxon>
        <taxon>Vibrionales</taxon>
        <taxon>Vibrionaceae</taxon>
        <taxon>Enterovibrio</taxon>
    </lineage>
</organism>
<keyword evidence="1" id="KW-0472">Membrane</keyword>
<evidence type="ECO:0000256" key="1">
    <source>
        <dbReference type="SAM" id="Phobius"/>
    </source>
</evidence>
<dbReference type="STRING" id="1121869.SAMN03084138_04643"/>
<accession>A0A1I5XDV6</accession>
<dbReference type="OrthoDB" id="5405464at2"/>
<reference evidence="2 3" key="1">
    <citation type="submission" date="2016-10" db="EMBL/GenBank/DDBJ databases">
        <authorList>
            <person name="de Groot N.N."/>
        </authorList>
    </citation>
    <scope>NUCLEOTIDE SEQUENCE [LARGE SCALE GENOMIC DNA]</scope>
    <source>
        <strain evidence="2 3">DSM 15893</strain>
    </source>
</reference>
<dbReference type="AlphaFoldDB" id="A0A1I5XDV6"/>
<dbReference type="Proteomes" id="UP000182692">
    <property type="component" value="Unassembled WGS sequence"/>
</dbReference>
<evidence type="ECO:0000313" key="2">
    <source>
        <dbReference type="EMBL" id="SFQ29837.1"/>
    </source>
</evidence>
<evidence type="ECO:0000313" key="3">
    <source>
        <dbReference type="Proteomes" id="UP000182692"/>
    </source>
</evidence>
<keyword evidence="1" id="KW-0812">Transmembrane</keyword>